<name>A0A514CU42_9CAUD</name>
<reference evidence="1 2" key="1">
    <citation type="submission" date="2019-05" db="EMBL/GenBank/DDBJ databases">
        <title>Complete genome sequence of sixteen phages from Abidjan, cote d'Ivoire, isolated on a single strain of Achromobacter xylosoxidans.</title>
        <authorList>
            <person name="Essoh C."/>
            <person name="Vernadet J.-P."/>
            <person name="Vergnaud G."/>
            <person name="Pourcel C."/>
        </authorList>
    </citation>
    <scope>NUCLEOTIDE SEQUENCE [LARGE SCALE GENOMIC DNA]</scope>
</reference>
<organism evidence="1 2">
    <name type="scientific">Achromobacter phage vB_AxyP_19-32_Axy10</name>
    <dbReference type="NCBI Taxonomy" id="2591041"/>
    <lineage>
        <taxon>Viruses</taxon>
        <taxon>Duplodnaviria</taxon>
        <taxon>Heunggongvirae</taxon>
        <taxon>Uroviricota</taxon>
        <taxon>Caudoviricetes</taxon>
        <taxon>Schitoviridae</taxon>
        <taxon>Rothmandenesvirinae</taxon>
        <taxon>Pourcelvirus</taxon>
        <taxon>Pourcelvirus Axy10</taxon>
    </lineage>
</organism>
<gene>
    <name evidence="1" type="ORF">Axy10_005</name>
</gene>
<proteinExistence type="predicted"/>
<sequence>MLFKELKDGDFFTAGMIQFQKIHPIHLDGCERNAVIMSDNGGPLLPKGLHIQLHGDIQVELN</sequence>
<evidence type="ECO:0000313" key="2">
    <source>
        <dbReference type="Proteomes" id="UP000320802"/>
    </source>
</evidence>
<dbReference type="EMBL" id="MK962629">
    <property type="protein sequence ID" value="QDH83988.1"/>
    <property type="molecule type" value="Genomic_DNA"/>
</dbReference>
<keyword evidence="2" id="KW-1185">Reference proteome</keyword>
<evidence type="ECO:0000313" key="1">
    <source>
        <dbReference type="EMBL" id="QDH83988.1"/>
    </source>
</evidence>
<protein>
    <submittedName>
        <fullName evidence="1">Uncharacterized protein</fullName>
    </submittedName>
</protein>
<accession>A0A514CU42</accession>
<dbReference type="Proteomes" id="UP000320802">
    <property type="component" value="Segment"/>
</dbReference>